<sequence length="374" mass="43219">MKAGFDYLIVGAGMYGSVFARTVAEAGRRALVVDRRPHIAGNCFSEPVDGVEVHRYGPHIFHTRDAQVWDFVNRFAEFNRYRHRGVVRQGNQLYSFPINLATLQQVWGVTTPLEARRRLETVQQSGSHDSFETWIVGEVGRELYERFFQGYTTKLWGRDPSELPASAIKRPLVRLTWDDSFFEDEYQGIPVDGYARLFENMLDHPNIKVQTNVDFFGNRQELEAAATSVVFTGKIDEFFDYRFGELEYRSLRFQTTRATGDFQGAAVVNYADVNIPYTRVIEHKHFAMRESERTVVTYEYPQAYQQGREASYPVRDWRSVQIYQRYRRLADETSTIIGGRLGSYRYFDMDQTIIQALAAAERELGRSLPIAKAA</sequence>
<evidence type="ECO:0000256" key="2">
    <source>
        <dbReference type="ARBA" id="ARBA00009321"/>
    </source>
</evidence>
<dbReference type="InterPro" id="IPR004379">
    <property type="entry name" value="UDP-GALP_mutase"/>
</dbReference>
<dbReference type="KEGG" id="lpav:PLANPX_0019"/>
<accession>A0A5K7X3N0</accession>
<feature type="domain" description="UDP-galactopyranose mutase C-terminal" evidence="6">
    <location>
        <begin position="147"/>
        <end position="346"/>
    </location>
</feature>
<proteinExistence type="inferred from homology"/>
<dbReference type="SUPFAM" id="SSF51971">
    <property type="entry name" value="Nucleotide-binding domain"/>
    <property type="match status" value="1"/>
</dbReference>
<dbReference type="GO" id="GO:0050660">
    <property type="term" value="F:flavin adenine dinucleotide binding"/>
    <property type="evidence" value="ECO:0007669"/>
    <property type="project" value="TreeGrafter"/>
</dbReference>
<dbReference type="SUPFAM" id="SSF54373">
    <property type="entry name" value="FAD-linked reductases, C-terminal domain"/>
    <property type="match status" value="1"/>
</dbReference>
<dbReference type="EMBL" id="AP021861">
    <property type="protein sequence ID" value="BBO30407.1"/>
    <property type="molecule type" value="Genomic_DNA"/>
</dbReference>
<dbReference type="Pfam" id="PF13450">
    <property type="entry name" value="NAD_binding_8"/>
    <property type="match status" value="1"/>
</dbReference>
<evidence type="ECO:0000259" key="6">
    <source>
        <dbReference type="Pfam" id="PF03275"/>
    </source>
</evidence>
<dbReference type="Proteomes" id="UP000326837">
    <property type="component" value="Chromosome"/>
</dbReference>
<keyword evidence="8" id="KW-1185">Reference proteome</keyword>
<keyword evidence="3" id="KW-0285">Flavoprotein</keyword>
<dbReference type="InterPro" id="IPR015899">
    <property type="entry name" value="UDP-GalPyranose_mutase_C"/>
</dbReference>
<dbReference type="PANTHER" id="PTHR21197">
    <property type="entry name" value="UDP-GALACTOPYRANOSE MUTASE"/>
    <property type="match status" value="1"/>
</dbReference>
<dbReference type="EC" id="5.4.99.9" evidence="7"/>
<dbReference type="NCBIfam" id="TIGR00031">
    <property type="entry name" value="UDP-GALP_mutase"/>
    <property type="match status" value="1"/>
</dbReference>
<protein>
    <submittedName>
        <fullName evidence="7">UDP-galactopyranose mutase</fullName>
        <ecNumber evidence="7">5.4.99.9</ecNumber>
    </submittedName>
</protein>
<dbReference type="GO" id="GO:0005829">
    <property type="term" value="C:cytosol"/>
    <property type="evidence" value="ECO:0007669"/>
    <property type="project" value="TreeGrafter"/>
</dbReference>
<keyword evidence="5 7" id="KW-0413">Isomerase</keyword>
<dbReference type="GO" id="GO:0008767">
    <property type="term" value="F:UDP-galactopyranose mutase activity"/>
    <property type="evidence" value="ECO:0007669"/>
    <property type="project" value="UniProtKB-EC"/>
</dbReference>
<comment type="similarity">
    <text evidence="2">Belongs to the UDP-galactopyranose/dTDP-fucopyranose mutase family.</text>
</comment>
<evidence type="ECO:0000256" key="1">
    <source>
        <dbReference type="ARBA" id="ARBA00001974"/>
    </source>
</evidence>
<evidence type="ECO:0000313" key="8">
    <source>
        <dbReference type="Proteomes" id="UP000326837"/>
    </source>
</evidence>
<evidence type="ECO:0000256" key="3">
    <source>
        <dbReference type="ARBA" id="ARBA00022630"/>
    </source>
</evidence>
<gene>
    <name evidence="7" type="ORF">PLANPX_0019</name>
</gene>
<name>A0A5K7X3N0_9BACT</name>
<evidence type="ECO:0000256" key="5">
    <source>
        <dbReference type="ARBA" id="ARBA00023235"/>
    </source>
</evidence>
<evidence type="ECO:0000313" key="7">
    <source>
        <dbReference type="EMBL" id="BBO30407.1"/>
    </source>
</evidence>
<dbReference type="PANTHER" id="PTHR21197:SF0">
    <property type="entry name" value="UDP-GALACTOPYRANOSE MUTASE"/>
    <property type="match status" value="1"/>
</dbReference>
<dbReference type="Gene3D" id="3.40.50.720">
    <property type="entry name" value="NAD(P)-binding Rossmann-like Domain"/>
    <property type="match status" value="3"/>
</dbReference>
<evidence type="ECO:0000256" key="4">
    <source>
        <dbReference type="ARBA" id="ARBA00022827"/>
    </source>
</evidence>
<dbReference type="AlphaFoldDB" id="A0A5K7X3N0"/>
<organism evidence="7 8">
    <name type="scientific">Lacipirellula parvula</name>
    <dbReference type="NCBI Taxonomy" id="2650471"/>
    <lineage>
        <taxon>Bacteria</taxon>
        <taxon>Pseudomonadati</taxon>
        <taxon>Planctomycetota</taxon>
        <taxon>Planctomycetia</taxon>
        <taxon>Pirellulales</taxon>
        <taxon>Lacipirellulaceae</taxon>
        <taxon>Lacipirellula</taxon>
    </lineage>
</organism>
<comment type="cofactor">
    <cofactor evidence="1">
        <name>FAD</name>
        <dbReference type="ChEBI" id="CHEBI:57692"/>
    </cofactor>
</comment>
<reference evidence="8" key="1">
    <citation type="submission" date="2019-10" db="EMBL/GenBank/DDBJ databases">
        <title>Lacipirellula parvula gen. nov., sp. nov., representing a lineage of planctomycetes widespread in freshwater anoxic habitats, and description of the family Lacipirellulaceae.</title>
        <authorList>
            <person name="Dedysh S.N."/>
            <person name="Kulichevskaya I.S."/>
            <person name="Beletsky A.V."/>
            <person name="Rakitin A.L."/>
            <person name="Mardanov A.V."/>
            <person name="Ivanova A.A."/>
            <person name="Saltykova V.X."/>
            <person name="Rijpstra W.I.C."/>
            <person name="Sinninghe Damste J.S."/>
            <person name="Ravin N.V."/>
        </authorList>
    </citation>
    <scope>NUCLEOTIDE SEQUENCE [LARGE SCALE GENOMIC DNA]</scope>
    <source>
        <strain evidence="8">PX69</strain>
    </source>
</reference>
<dbReference type="Pfam" id="PF03275">
    <property type="entry name" value="GLF"/>
    <property type="match status" value="1"/>
</dbReference>
<dbReference type="RefSeq" id="WP_152096758.1">
    <property type="nucleotide sequence ID" value="NZ_AP021861.1"/>
</dbReference>
<keyword evidence="4" id="KW-0274">FAD</keyword>